<evidence type="ECO:0000313" key="1">
    <source>
        <dbReference type="EMBL" id="JAH61771.1"/>
    </source>
</evidence>
<dbReference type="EMBL" id="GBXM01046806">
    <property type="protein sequence ID" value="JAH61771.1"/>
    <property type="molecule type" value="Transcribed_RNA"/>
</dbReference>
<reference evidence="1" key="1">
    <citation type="submission" date="2014-11" db="EMBL/GenBank/DDBJ databases">
        <authorList>
            <person name="Amaro Gonzalez C."/>
        </authorList>
    </citation>
    <scope>NUCLEOTIDE SEQUENCE</scope>
</reference>
<reference evidence="1" key="2">
    <citation type="journal article" date="2015" name="Fish Shellfish Immunol.">
        <title>Early steps in the European eel (Anguilla anguilla)-Vibrio vulnificus interaction in the gills: Role of the RtxA13 toxin.</title>
        <authorList>
            <person name="Callol A."/>
            <person name="Pajuelo D."/>
            <person name="Ebbesson L."/>
            <person name="Teles M."/>
            <person name="MacKenzie S."/>
            <person name="Amaro C."/>
        </authorList>
    </citation>
    <scope>NUCLEOTIDE SEQUENCE</scope>
</reference>
<sequence>MLSFCLYSHFVCEHLFCWAVGGNRGWQFCSFQGAGDAPGVFWLVG</sequence>
<dbReference type="AlphaFoldDB" id="A0A0E9U7G7"/>
<organism evidence="1">
    <name type="scientific">Anguilla anguilla</name>
    <name type="common">European freshwater eel</name>
    <name type="synonym">Muraena anguilla</name>
    <dbReference type="NCBI Taxonomy" id="7936"/>
    <lineage>
        <taxon>Eukaryota</taxon>
        <taxon>Metazoa</taxon>
        <taxon>Chordata</taxon>
        <taxon>Craniata</taxon>
        <taxon>Vertebrata</taxon>
        <taxon>Euteleostomi</taxon>
        <taxon>Actinopterygii</taxon>
        <taxon>Neopterygii</taxon>
        <taxon>Teleostei</taxon>
        <taxon>Anguilliformes</taxon>
        <taxon>Anguillidae</taxon>
        <taxon>Anguilla</taxon>
    </lineage>
</organism>
<proteinExistence type="predicted"/>
<protein>
    <submittedName>
        <fullName evidence="1">Uncharacterized protein</fullName>
    </submittedName>
</protein>
<accession>A0A0E9U7G7</accession>
<name>A0A0E9U7G7_ANGAN</name>